<dbReference type="SUPFAM" id="SSF55035">
    <property type="entry name" value="NAD-binding domain of HMG-CoA reductase"/>
    <property type="match status" value="1"/>
</dbReference>
<dbReference type="PROSITE" id="PS00318">
    <property type="entry name" value="HMG_COA_REDUCTASE_2"/>
    <property type="match status" value="1"/>
</dbReference>
<sequence>MQVEQRASRPAINSRLENYRNLAPAARLALMADAVGLDAADRALLADPAALAVDRANGMIENVIGTFQLPMGIATNFRINGRDYLIPMVVEEPSVVAAASYMARLARANGDGFDGVGFQTSSTAPIMRAQVQVLGITDPFGARLRILAARDRIVAAANARDAKLVSLGGGCRDIEVHVFSTSAAGPMVVMHLLVDVRDAMGANTVNTMAEAVAPLVEEASGGRVRLRILSNLADLRLSRAQVTVAPEVLTTREVAGADMIAGILEAHELAVIDPYRAATHNKGIMNGIDPVVVATGNDWRAIEAGAHAYAARSGRYTSLTTWEMNGAGHLVGTLEMPMALGLVGGATKTHPMAQAALKILGVETAQELAEITVAVGLAQNMAALRALATEGIQRGHMALHARNIAIVAGATGDEIEAVAKTLAAAHDVRVDRARELLDALRKRG</sequence>
<dbReference type="Gene3D" id="3.90.770.10">
    <property type="entry name" value="3-hydroxy-3-methylglutaryl-coenzyme A Reductase, Chain A, domain 2"/>
    <property type="match status" value="2"/>
</dbReference>
<dbReference type="InterPro" id="IPR004553">
    <property type="entry name" value="HMG_CoA_Rdtase_bac-typ"/>
</dbReference>
<dbReference type="EC" id="1.1.1.88" evidence="3"/>
<dbReference type="Proteomes" id="UP001413721">
    <property type="component" value="Unassembled WGS sequence"/>
</dbReference>
<dbReference type="EMBL" id="JBBKTW010000005">
    <property type="protein sequence ID" value="MEN2989680.1"/>
    <property type="molecule type" value="Genomic_DNA"/>
</dbReference>
<evidence type="ECO:0000256" key="2">
    <source>
        <dbReference type="ARBA" id="ARBA00023002"/>
    </source>
</evidence>
<comment type="caution">
    <text evidence="4">The sequence shown here is derived from an EMBL/GenBank/DDBJ whole genome shotgun (WGS) entry which is preliminary data.</text>
</comment>
<dbReference type="PROSITE" id="PS50065">
    <property type="entry name" value="HMG_COA_REDUCTASE_4"/>
    <property type="match status" value="1"/>
</dbReference>
<gene>
    <name evidence="4" type="ORF">WG926_15290</name>
</gene>
<evidence type="ECO:0000256" key="3">
    <source>
        <dbReference type="RuleBase" id="RU361219"/>
    </source>
</evidence>
<dbReference type="InterPro" id="IPR023076">
    <property type="entry name" value="HMG_CoA_Rdtase_CS"/>
</dbReference>
<comment type="catalytic activity">
    <reaction evidence="3">
        <text>(R)-mevalonate + 2 NAD(+) + CoA = (3S)-3-hydroxy-3-methylglutaryl-CoA + 2 NADH + 2 H(+)</text>
        <dbReference type="Rhea" id="RHEA:14833"/>
        <dbReference type="ChEBI" id="CHEBI:15378"/>
        <dbReference type="ChEBI" id="CHEBI:36464"/>
        <dbReference type="ChEBI" id="CHEBI:43074"/>
        <dbReference type="ChEBI" id="CHEBI:57287"/>
        <dbReference type="ChEBI" id="CHEBI:57540"/>
        <dbReference type="ChEBI" id="CHEBI:57945"/>
        <dbReference type="EC" id="1.1.1.88"/>
    </reaction>
</comment>
<dbReference type="PANTHER" id="PTHR10572">
    <property type="entry name" value="3-HYDROXY-3-METHYLGLUTARYL-COENZYME A REDUCTASE"/>
    <property type="match status" value="1"/>
</dbReference>
<evidence type="ECO:0000313" key="5">
    <source>
        <dbReference type="Proteomes" id="UP001413721"/>
    </source>
</evidence>
<evidence type="ECO:0000313" key="4">
    <source>
        <dbReference type="EMBL" id="MEN2989680.1"/>
    </source>
</evidence>
<dbReference type="CDD" id="cd00644">
    <property type="entry name" value="HMG-CoA_reductase_classII"/>
    <property type="match status" value="1"/>
</dbReference>
<protein>
    <recommendedName>
        <fullName evidence="3">3-hydroxy-3-methylglutaryl coenzyme A reductase</fullName>
        <shortName evidence="3">HMG-CoA reductase</shortName>
        <ecNumber evidence="3">1.1.1.88</ecNumber>
    </recommendedName>
</protein>
<organism evidence="4 5">
    <name type="scientific">Tistrella arctica</name>
    <dbReference type="NCBI Taxonomy" id="3133430"/>
    <lineage>
        <taxon>Bacteria</taxon>
        <taxon>Pseudomonadati</taxon>
        <taxon>Pseudomonadota</taxon>
        <taxon>Alphaproteobacteria</taxon>
        <taxon>Geminicoccales</taxon>
        <taxon>Geminicoccaceae</taxon>
        <taxon>Tistrella</taxon>
    </lineage>
</organism>
<comment type="pathway">
    <text evidence="3">Metabolic intermediate metabolism; (R)-mevalonate degradation; (S)-3-hydroxy-3-methylglutaryl-CoA from (R)-mevalonate: step 1/1.</text>
</comment>
<name>A0ABU9YLK5_9PROT</name>
<reference evidence="4 5" key="1">
    <citation type="submission" date="2024-03" db="EMBL/GenBank/DDBJ databases">
        <title>High-quality draft genome sequencing of Tistrella sp. BH-R2-4.</title>
        <authorList>
            <person name="Dong C."/>
        </authorList>
    </citation>
    <scope>NUCLEOTIDE SEQUENCE [LARGE SCALE GENOMIC DNA]</scope>
    <source>
        <strain evidence="4 5">BH-R2-4</strain>
    </source>
</reference>
<dbReference type="PROSITE" id="PS00066">
    <property type="entry name" value="HMG_COA_REDUCTASE_1"/>
    <property type="match status" value="1"/>
</dbReference>
<dbReference type="InterPro" id="IPR009023">
    <property type="entry name" value="HMG_CoA_Rdtase_NAD(P)-bd_sf"/>
</dbReference>
<keyword evidence="3" id="KW-0520">NAD</keyword>
<dbReference type="SUPFAM" id="SSF56542">
    <property type="entry name" value="Substrate-binding domain of HMG-CoA reductase"/>
    <property type="match status" value="1"/>
</dbReference>
<keyword evidence="5" id="KW-1185">Reference proteome</keyword>
<dbReference type="InterPro" id="IPR023074">
    <property type="entry name" value="HMG_CoA_Rdtase_cat_sf"/>
</dbReference>
<dbReference type="Pfam" id="PF00368">
    <property type="entry name" value="HMG-CoA_red"/>
    <property type="match status" value="1"/>
</dbReference>
<dbReference type="NCBIfam" id="TIGR00532">
    <property type="entry name" value="HMG_CoA_R_NAD"/>
    <property type="match status" value="1"/>
</dbReference>
<accession>A0ABU9YLK5</accession>
<dbReference type="Gene3D" id="1.10.8.660">
    <property type="match status" value="1"/>
</dbReference>
<dbReference type="PANTHER" id="PTHR10572:SF24">
    <property type="entry name" value="3-HYDROXY-3-METHYLGLUTARYL-COENZYME A REDUCTASE"/>
    <property type="match status" value="1"/>
</dbReference>
<dbReference type="GO" id="GO:0140643">
    <property type="term" value="F:hydroxymethylglutaryl-CoA reductase (NADH) activity"/>
    <property type="evidence" value="ECO:0007669"/>
    <property type="project" value="UniProtKB-EC"/>
</dbReference>
<evidence type="ECO:0000256" key="1">
    <source>
        <dbReference type="ARBA" id="ARBA00007661"/>
    </source>
</evidence>
<dbReference type="InterPro" id="IPR009029">
    <property type="entry name" value="HMG_CoA_Rdtase_sub-bd_dom_sf"/>
</dbReference>
<dbReference type="PROSITE" id="PS01192">
    <property type="entry name" value="HMG_COA_REDUCTASE_3"/>
    <property type="match status" value="1"/>
</dbReference>
<keyword evidence="2 3" id="KW-0560">Oxidoreductase</keyword>
<dbReference type="RefSeq" id="WP_345933234.1">
    <property type="nucleotide sequence ID" value="NZ_JBBKTV010000004.1"/>
</dbReference>
<proteinExistence type="inferred from homology"/>
<dbReference type="InterPro" id="IPR002202">
    <property type="entry name" value="HMG_CoA_Rdtase"/>
</dbReference>
<comment type="similarity">
    <text evidence="1 3">Belongs to the HMG-CoA reductase family.</text>
</comment>